<proteinExistence type="predicted"/>
<organism evidence="5 6">
    <name type="scientific">Granulicatella elegans ATCC 700633</name>
    <dbReference type="NCBI Taxonomy" id="626369"/>
    <lineage>
        <taxon>Bacteria</taxon>
        <taxon>Bacillati</taxon>
        <taxon>Bacillota</taxon>
        <taxon>Bacilli</taxon>
        <taxon>Lactobacillales</taxon>
        <taxon>Carnobacteriaceae</taxon>
        <taxon>Granulicatella</taxon>
    </lineage>
</organism>
<comment type="caution">
    <text evidence="5">The sequence shown here is derived from an EMBL/GenBank/DDBJ whole genome shotgun (WGS) entry which is preliminary data.</text>
</comment>
<sequence>MTKKNSKKRISNWRLWVAGLLFIIAGLLFAAGPIRSYMLAQFQQEHTQQLTKVTAAEVKENETQEAEFDFSTVEPLDLQAVVKAKMDTSKFLTLGAIAVPSVNLNLPIYKGISNPVLLAGAGTMKPTQKMGEGNYALASHHYFSDEKLLFSPLIKLKVGDKIYLTDMEYVYEYETTSIDLVEAYQVEVIYDVPGKTEITLITCDDLEASHRYSFKGKFVSKTPISDVTEDVKQAFNIDFTTL</sequence>
<dbReference type="GO" id="GO:0008234">
    <property type="term" value="F:cysteine-type peptidase activity"/>
    <property type="evidence" value="ECO:0007669"/>
    <property type="project" value="UniProtKB-KW"/>
</dbReference>
<dbReference type="AlphaFoldDB" id="D0BLH4"/>
<dbReference type="CDD" id="cd06165">
    <property type="entry name" value="Sortase_A"/>
    <property type="match status" value="1"/>
</dbReference>
<keyword evidence="6" id="KW-1185">Reference proteome</keyword>
<evidence type="ECO:0000256" key="4">
    <source>
        <dbReference type="PIRSR" id="PIRSR605754-1"/>
    </source>
</evidence>
<dbReference type="GO" id="GO:0006508">
    <property type="term" value="P:proteolysis"/>
    <property type="evidence" value="ECO:0007669"/>
    <property type="project" value="UniProtKB-KW"/>
</dbReference>
<dbReference type="HOGENOM" id="CLU_045680_4_2_9"/>
<feature type="active site" description="Proton donor/acceptor" evidence="4">
    <location>
        <position position="140"/>
    </location>
</feature>
<dbReference type="InterPro" id="IPR005754">
    <property type="entry name" value="Sortase"/>
</dbReference>
<dbReference type="MEROPS" id="C60.006"/>
<evidence type="ECO:0000256" key="1">
    <source>
        <dbReference type="ARBA" id="ARBA00022670"/>
    </source>
</evidence>
<reference evidence="5" key="1">
    <citation type="submission" date="2009-09" db="EMBL/GenBank/DDBJ databases">
        <authorList>
            <consortium name="The Broad Institute Genome Sequencing Platform"/>
            <person name="Ward D."/>
            <person name="Feldgarden M."/>
            <person name="Earl A."/>
            <person name="Young S.K."/>
            <person name="Zeng Q."/>
            <person name="Koehrsen M."/>
            <person name="Alvarado L."/>
            <person name="Berlin A."/>
            <person name="Bochicchio J."/>
            <person name="Borenstein D."/>
            <person name="Chapman S.B."/>
            <person name="Chen Z."/>
            <person name="Engels R."/>
            <person name="Freedman E."/>
            <person name="Gellesch M."/>
            <person name="Goldberg J."/>
            <person name="Griggs A."/>
            <person name="Gujja S."/>
            <person name="Heilman E."/>
            <person name="Heiman D."/>
            <person name="Hepburn T."/>
            <person name="Howarth C."/>
            <person name="Jen D."/>
            <person name="Larson L."/>
            <person name="Lewis B."/>
            <person name="Mehta T."/>
            <person name="Park D."/>
            <person name="Pearson M."/>
            <person name="Roberts A."/>
            <person name="Saif S."/>
            <person name="Shea T."/>
            <person name="Shenoy N."/>
            <person name="Sisk P."/>
            <person name="Stolte C."/>
            <person name="Sykes S."/>
            <person name="Thomson T."/>
            <person name="Walk T."/>
            <person name="White J."/>
            <person name="Yandava C."/>
            <person name="Sibley C.D."/>
            <person name="Field T.R."/>
            <person name="Grinwis M."/>
            <person name="Eshaghurshan C.S."/>
            <person name="Surette M.G."/>
            <person name="Haas B."/>
            <person name="Nusbaum C."/>
            <person name="Birren B."/>
        </authorList>
    </citation>
    <scope>NUCLEOTIDE SEQUENCE [LARGE SCALE GENOMIC DNA]</scope>
    <source>
        <strain evidence="5">ATCC 700633</strain>
    </source>
</reference>
<dbReference type="Pfam" id="PF04203">
    <property type="entry name" value="Sortase"/>
    <property type="match status" value="1"/>
</dbReference>
<dbReference type="SUPFAM" id="SSF63817">
    <property type="entry name" value="Sortase"/>
    <property type="match status" value="1"/>
</dbReference>
<accession>D0BLH4</accession>
<dbReference type="InterPro" id="IPR042007">
    <property type="entry name" value="Sortase_A"/>
</dbReference>
<feature type="active site" description="Acyl-thioester intermediate" evidence="4">
    <location>
        <position position="203"/>
    </location>
</feature>
<dbReference type="Gene3D" id="2.40.260.10">
    <property type="entry name" value="Sortase"/>
    <property type="match status" value="1"/>
</dbReference>
<keyword evidence="1" id="KW-0645">Protease</keyword>
<dbReference type="Proteomes" id="UP000002939">
    <property type="component" value="Unassembled WGS sequence"/>
</dbReference>
<dbReference type="STRING" id="626369.HMPREF0446_00809"/>
<dbReference type="EMBL" id="ACRF02000007">
    <property type="protein sequence ID" value="EEW93927.1"/>
    <property type="molecule type" value="Genomic_DNA"/>
</dbReference>
<gene>
    <name evidence="5" type="ORF">HMPREF0446_00809</name>
</gene>
<evidence type="ECO:0000256" key="3">
    <source>
        <dbReference type="ARBA" id="ARBA00022807"/>
    </source>
</evidence>
<evidence type="ECO:0000256" key="2">
    <source>
        <dbReference type="ARBA" id="ARBA00022801"/>
    </source>
</evidence>
<evidence type="ECO:0000313" key="6">
    <source>
        <dbReference type="Proteomes" id="UP000002939"/>
    </source>
</evidence>
<keyword evidence="3" id="KW-0788">Thiol protease</keyword>
<dbReference type="NCBIfam" id="TIGR01076">
    <property type="entry name" value="sortase_fam"/>
    <property type="match status" value="1"/>
</dbReference>
<dbReference type="OrthoDB" id="1648028at2"/>
<name>D0BLH4_9LACT</name>
<dbReference type="InterPro" id="IPR023365">
    <property type="entry name" value="Sortase_dom-sf"/>
</dbReference>
<protein>
    <submittedName>
        <fullName evidence="5">Sortase</fullName>
    </submittedName>
</protein>
<dbReference type="eggNOG" id="COG3764">
    <property type="taxonomic scope" value="Bacteria"/>
</dbReference>
<keyword evidence="2" id="KW-0378">Hydrolase</keyword>
<evidence type="ECO:0000313" key="5">
    <source>
        <dbReference type="EMBL" id="EEW93927.1"/>
    </source>
</evidence>
<dbReference type="RefSeq" id="WP_006703082.1">
    <property type="nucleotide sequence ID" value="NZ_KI391971.1"/>
</dbReference>
<reference evidence="5" key="2">
    <citation type="submission" date="2011-10" db="EMBL/GenBank/DDBJ databases">
        <title>The Genome Sequence of Granulicatella elegans ATCC 700633.</title>
        <authorList>
            <consortium name="The Broad Institute Genome Sequencing Platform"/>
            <consortium name="The Broad Institute Genome Sequencing Center for Infectious Disease"/>
            <person name="Earl A."/>
            <person name="Ward D."/>
            <person name="Feldgarden M."/>
            <person name="Gevers D."/>
            <person name="Sibley C.D."/>
            <person name="Field T.R."/>
            <person name="Grinwis M."/>
            <person name="Eshaghurshan C.S."/>
            <person name="Surette M.G."/>
            <person name="Young S.K."/>
            <person name="Zeng Q."/>
            <person name="Gargeya S."/>
            <person name="Fitzgerald M."/>
            <person name="Haas B."/>
            <person name="Abouelleil A."/>
            <person name="Alvarado L."/>
            <person name="Arachchi H.M."/>
            <person name="Berlin A."/>
            <person name="Brown A."/>
            <person name="Chapman S.B."/>
            <person name="Chen Z."/>
            <person name="Dunbar C."/>
            <person name="Freedman E."/>
            <person name="Gearin G."/>
            <person name="Goldberg J."/>
            <person name="Griggs A."/>
            <person name="Gujja S."/>
            <person name="Heiman D."/>
            <person name="Howarth C."/>
            <person name="Larson L."/>
            <person name="Lui A."/>
            <person name="MacDonald P.J.P."/>
            <person name="Montmayeur A."/>
            <person name="Murphy C."/>
            <person name="Neiman D."/>
            <person name="Pearson M."/>
            <person name="Priest M."/>
            <person name="Roberts A."/>
            <person name="Saif S."/>
            <person name="Shea T."/>
            <person name="Shenoy N."/>
            <person name="Sisk P."/>
            <person name="Stolte C."/>
            <person name="Sykes S."/>
            <person name="Wortman J."/>
            <person name="Nusbaum C."/>
            <person name="Birren B."/>
        </authorList>
    </citation>
    <scope>NUCLEOTIDE SEQUENCE [LARGE SCALE GENOMIC DNA]</scope>
    <source>
        <strain evidence="5">ATCC 700633</strain>
    </source>
</reference>